<evidence type="ECO:0000313" key="1">
    <source>
        <dbReference type="EMBL" id="GAI72926.1"/>
    </source>
</evidence>
<dbReference type="InterPro" id="IPR029063">
    <property type="entry name" value="SAM-dependent_MTases_sf"/>
</dbReference>
<proteinExistence type="predicted"/>
<name>X1S171_9ZZZZ</name>
<feature type="non-terminal residue" evidence="1">
    <location>
        <position position="1"/>
    </location>
</feature>
<organism evidence="1">
    <name type="scientific">marine sediment metagenome</name>
    <dbReference type="NCBI Taxonomy" id="412755"/>
    <lineage>
        <taxon>unclassified sequences</taxon>
        <taxon>metagenomes</taxon>
        <taxon>ecological metagenomes</taxon>
    </lineage>
</organism>
<gene>
    <name evidence="1" type="ORF">S12H4_23643</name>
</gene>
<dbReference type="EMBL" id="BARW01012612">
    <property type="protein sequence ID" value="GAI72926.1"/>
    <property type="molecule type" value="Genomic_DNA"/>
</dbReference>
<dbReference type="Gene3D" id="3.40.50.150">
    <property type="entry name" value="Vaccinia Virus protein VP39"/>
    <property type="match status" value="1"/>
</dbReference>
<dbReference type="AlphaFoldDB" id="X1S171"/>
<sequence>IKFIRKRIDQPFLLNEKFDKIFISFVIHGFPHKVRKTVIENVINNLKSGGEFVMLDYAKFDMDTMPIFYRLIFKTIECKYAFDFIIKDWKQILNEYGFTSFEEHFFIKKYVRLLKAVKK</sequence>
<accession>X1S171</accession>
<evidence type="ECO:0008006" key="2">
    <source>
        <dbReference type="Google" id="ProtNLM"/>
    </source>
</evidence>
<dbReference type="SUPFAM" id="SSF53335">
    <property type="entry name" value="S-adenosyl-L-methionine-dependent methyltransferases"/>
    <property type="match status" value="1"/>
</dbReference>
<protein>
    <recommendedName>
        <fullName evidence="2">Methyltransferase domain-containing protein</fullName>
    </recommendedName>
</protein>
<dbReference type="Pfam" id="PF01209">
    <property type="entry name" value="Ubie_methyltran"/>
    <property type="match status" value="1"/>
</dbReference>
<reference evidence="1" key="1">
    <citation type="journal article" date="2014" name="Front. Microbiol.">
        <title>High frequency of phylogenetically diverse reductive dehalogenase-homologous genes in deep subseafloor sedimentary metagenomes.</title>
        <authorList>
            <person name="Kawai M."/>
            <person name="Futagami T."/>
            <person name="Toyoda A."/>
            <person name="Takaki Y."/>
            <person name="Nishi S."/>
            <person name="Hori S."/>
            <person name="Arai W."/>
            <person name="Tsubouchi T."/>
            <person name="Morono Y."/>
            <person name="Uchiyama I."/>
            <person name="Ito T."/>
            <person name="Fujiyama A."/>
            <person name="Inagaki F."/>
            <person name="Takami H."/>
        </authorList>
    </citation>
    <scope>NUCLEOTIDE SEQUENCE</scope>
    <source>
        <strain evidence="1">Expedition CK06-06</strain>
    </source>
</reference>
<comment type="caution">
    <text evidence="1">The sequence shown here is derived from an EMBL/GenBank/DDBJ whole genome shotgun (WGS) entry which is preliminary data.</text>
</comment>